<keyword evidence="5" id="KW-0449">Lipoprotein</keyword>
<keyword evidence="4" id="KW-0564">Palmitate</keyword>
<dbReference type="PROSITE" id="PS51257">
    <property type="entry name" value="PROKAR_LIPOPROTEIN"/>
    <property type="match status" value="1"/>
</dbReference>
<feature type="chain" id="PRO_5047445110" evidence="6">
    <location>
        <begin position="21"/>
        <end position="430"/>
    </location>
</feature>
<dbReference type="Gene3D" id="3.40.190.10">
    <property type="entry name" value="Periplasmic binding protein-like II"/>
    <property type="match status" value="2"/>
</dbReference>
<sequence length="430" mass="46711">MKKRVLGVLLTMAMATSLFVGCGNKGTEEVGNETSNNSNVLEFYHGYFHEESEWPAAKVMRDIYDDFAKQHEGGDVVFKPVAVENYLDIMNNKVASGNFPDMIDLAGNPVSLAAITQGLVYDMKPYIDSENLKDAVGINYTQNDIDGSIYTVHDQLLTLGFWYNKNLMKESNVELPETWNNWDDFGKAMASIRENGKDGNYAYGSGQGSIRCFNAYLGQVKPELLDKDLSKEIIESKEFADAFKTIATLDQENGSANAGSSANDFSADFSDGKSSVFFNGVWAAGGFAGDDSVKPAIFPGNVALSSAGGGLTISSKMDEAKIELALEFVKYITSEEVQKKIFLEVGANPCNTNLNINDLAKEKNDPTAILLAEACDQANNAKTIVKTIDSAWGGDIQTAIANKLIECSVAGVDIDAKFEELKSELVVLIE</sequence>
<dbReference type="InterPro" id="IPR006059">
    <property type="entry name" value="SBP"/>
</dbReference>
<dbReference type="PANTHER" id="PTHR43649">
    <property type="entry name" value="ARABINOSE-BINDING PROTEIN-RELATED"/>
    <property type="match status" value="1"/>
</dbReference>
<name>A0ABR7D9Y0_9CLOT</name>
<dbReference type="InterPro" id="IPR050490">
    <property type="entry name" value="Bact_solute-bd_prot1"/>
</dbReference>
<dbReference type="Pfam" id="PF13416">
    <property type="entry name" value="SBP_bac_8"/>
    <property type="match status" value="1"/>
</dbReference>
<keyword evidence="2 6" id="KW-0732">Signal</keyword>
<proteinExistence type="predicted"/>
<reference evidence="7 8" key="1">
    <citation type="submission" date="2020-08" db="EMBL/GenBank/DDBJ databases">
        <title>Genome public.</title>
        <authorList>
            <person name="Liu C."/>
            <person name="Sun Q."/>
        </authorList>
    </citation>
    <scope>NUCLEOTIDE SEQUENCE [LARGE SCALE GENOMIC DNA]</scope>
    <source>
        <strain evidence="7 8">NSJ-6</strain>
    </source>
</reference>
<dbReference type="EMBL" id="JACOOO010000005">
    <property type="protein sequence ID" value="MBC5628191.1"/>
    <property type="molecule type" value="Genomic_DNA"/>
</dbReference>
<gene>
    <name evidence="7" type="ORF">H8S20_04705</name>
</gene>
<dbReference type="Proteomes" id="UP000596929">
    <property type="component" value="Unassembled WGS sequence"/>
</dbReference>
<keyword evidence="1" id="KW-1003">Cell membrane</keyword>
<keyword evidence="8" id="KW-1185">Reference proteome</keyword>
<accession>A0ABR7D9Y0</accession>
<evidence type="ECO:0000256" key="1">
    <source>
        <dbReference type="ARBA" id="ARBA00022475"/>
    </source>
</evidence>
<keyword evidence="3" id="KW-0472">Membrane</keyword>
<evidence type="ECO:0000256" key="2">
    <source>
        <dbReference type="ARBA" id="ARBA00022729"/>
    </source>
</evidence>
<evidence type="ECO:0000256" key="6">
    <source>
        <dbReference type="SAM" id="SignalP"/>
    </source>
</evidence>
<protein>
    <submittedName>
        <fullName evidence="7">Carbohydrate ABC transporter substrate-binding protein</fullName>
    </submittedName>
</protein>
<evidence type="ECO:0000256" key="3">
    <source>
        <dbReference type="ARBA" id="ARBA00023136"/>
    </source>
</evidence>
<evidence type="ECO:0000313" key="7">
    <source>
        <dbReference type="EMBL" id="MBC5628191.1"/>
    </source>
</evidence>
<comment type="caution">
    <text evidence="7">The sequence shown here is derived from an EMBL/GenBank/DDBJ whole genome shotgun (WGS) entry which is preliminary data.</text>
</comment>
<organism evidence="7 8">
    <name type="scientific">Clostridium hominis</name>
    <dbReference type="NCBI Taxonomy" id="2763036"/>
    <lineage>
        <taxon>Bacteria</taxon>
        <taxon>Bacillati</taxon>
        <taxon>Bacillota</taxon>
        <taxon>Clostridia</taxon>
        <taxon>Eubacteriales</taxon>
        <taxon>Clostridiaceae</taxon>
        <taxon>Clostridium</taxon>
    </lineage>
</organism>
<dbReference type="PANTHER" id="PTHR43649:SF33">
    <property type="entry name" value="POLYGALACTURONAN_RHAMNOGALACTURONAN-BINDING PROTEIN YTCQ"/>
    <property type="match status" value="1"/>
</dbReference>
<dbReference type="RefSeq" id="WP_186859434.1">
    <property type="nucleotide sequence ID" value="NZ_JACOOO010000005.1"/>
</dbReference>
<dbReference type="SUPFAM" id="SSF53850">
    <property type="entry name" value="Periplasmic binding protein-like II"/>
    <property type="match status" value="1"/>
</dbReference>
<evidence type="ECO:0000256" key="5">
    <source>
        <dbReference type="ARBA" id="ARBA00023288"/>
    </source>
</evidence>
<evidence type="ECO:0000313" key="8">
    <source>
        <dbReference type="Proteomes" id="UP000596929"/>
    </source>
</evidence>
<evidence type="ECO:0000256" key="4">
    <source>
        <dbReference type="ARBA" id="ARBA00023139"/>
    </source>
</evidence>
<feature type="signal peptide" evidence="6">
    <location>
        <begin position="1"/>
        <end position="20"/>
    </location>
</feature>